<dbReference type="AlphaFoldDB" id="A0A0K8MDN3"/>
<comment type="similarity">
    <text evidence="1">Belongs to the NifU family.</text>
</comment>
<dbReference type="GO" id="GO:0016226">
    <property type="term" value="P:iron-sulfur cluster assembly"/>
    <property type="evidence" value="ECO:0007669"/>
    <property type="project" value="InterPro"/>
</dbReference>
<protein>
    <submittedName>
        <fullName evidence="3">Fe/S biogenesis protein NfuA</fullName>
    </submittedName>
</protein>
<name>A0A0K8MDN3_9PROT</name>
<evidence type="ECO:0000313" key="4">
    <source>
        <dbReference type="Proteomes" id="UP000036771"/>
    </source>
</evidence>
<dbReference type="InterPro" id="IPR014824">
    <property type="entry name" value="Nfu/NifU_N"/>
</dbReference>
<organism evidence="3 4">
    <name type="scientific">Caedimonas varicaedens</name>
    <dbReference type="NCBI Taxonomy" id="1629334"/>
    <lineage>
        <taxon>Bacteria</taxon>
        <taxon>Pseudomonadati</taxon>
        <taxon>Pseudomonadota</taxon>
        <taxon>Alphaproteobacteria</taxon>
        <taxon>Holosporales</taxon>
        <taxon>Caedimonadaceae</taxon>
        <taxon>Caedimonas</taxon>
    </lineage>
</organism>
<dbReference type="PANTHER" id="PTHR11178">
    <property type="entry name" value="IRON-SULFUR CLUSTER SCAFFOLD PROTEIN NFU-RELATED"/>
    <property type="match status" value="1"/>
</dbReference>
<dbReference type="GO" id="GO:0005506">
    <property type="term" value="F:iron ion binding"/>
    <property type="evidence" value="ECO:0007669"/>
    <property type="project" value="InterPro"/>
</dbReference>
<dbReference type="FunFam" id="3.30.300.130:FF:000001">
    <property type="entry name" value="NFU1 iron-sulfur cluster scaffold"/>
    <property type="match status" value="1"/>
</dbReference>
<proteinExistence type="inferred from homology"/>
<evidence type="ECO:0000256" key="1">
    <source>
        <dbReference type="ARBA" id="ARBA00006420"/>
    </source>
</evidence>
<comment type="caution">
    <text evidence="3">The sequence shown here is derived from an EMBL/GenBank/DDBJ whole genome shotgun (WGS) entry which is preliminary data.</text>
</comment>
<dbReference type="Proteomes" id="UP000036771">
    <property type="component" value="Unassembled WGS sequence"/>
</dbReference>
<dbReference type="Pfam" id="PF08712">
    <property type="entry name" value="Nfu_N"/>
    <property type="match status" value="1"/>
</dbReference>
<dbReference type="SMART" id="SM00932">
    <property type="entry name" value="Nfu_N"/>
    <property type="match status" value="1"/>
</dbReference>
<sequence>MFIQTEETPNPATLKFLPGKVVMVSGTADFPTFESSRRAPLAQKIFSIQDVRNVFFGSDFISVTKNETSSWAVLKPSILGSIMEYFMVHDHVSVREEEGFSSHEELSEIEQEIKELLETRVRPAVAMDGGDIVFQRFENGIVYLQMQGACSGCPSSSATLKSGIENMLKHYIPEIEEVRAI</sequence>
<gene>
    <name evidence="3" type="primary">nfuA</name>
    <name evidence="3" type="ORF">Cva_01305</name>
</gene>
<dbReference type="Gene3D" id="3.30.1370.70">
    <property type="entry name" value="Scaffold protein Nfu/NifU, N-terminal domain"/>
    <property type="match status" value="1"/>
</dbReference>
<dbReference type="OrthoDB" id="9796965at2"/>
<accession>A0A0K8MDN3</accession>
<dbReference type="SUPFAM" id="SSF110836">
    <property type="entry name" value="Hypothetical protein SAV1430"/>
    <property type="match status" value="1"/>
</dbReference>
<dbReference type="Pfam" id="PF01106">
    <property type="entry name" value="NifU"/>
    <property type="match status" value="1"/>
</dbReference>
<dbReference type="InterPro" id="IPR001075">
    <property type="entry name" value="NIF_FeS_clus_asmbl_NifU_C"/>
</dbReference>
<dbReference type="PIRSF" id="PIRSF036773">
    <property type="entry name" value="HIRIP5"/>
    <property type="match status" value="1"/>
</dbReference>
<dbReference type="STRING" id="1629334.Cva_01305"/>
<reference evidence="3 4" key="1">
    <citation type="submission" date="2015-03" db="EMBL/GenBank/DDBJ databases">
        <title>Caedibacter varicaedens, whole genome shotgun sequence.</title>
        <authorList>
            <person name="Suzuki H."/>
            <person name="Dapper A.L."/>
            <person name="Gibson A.K."/>
            <person name="Jackson C."/>
            <person name="Lee H."/>
            <person name="Pejaver V.R."/>
            <person name="Doak T."/>
            <person name="Lynch M."/>
        </authorList>
    </citation>
    <scope>NUCLEOTIDE SEQUENCE [LARGE SCALE GENOMIC DNA]</scope>
</reference>
<evidence type="ECO:0000313" key="3">
    <source>
        <dbReference type="EMBL" id="GAO98641.1"/>
    </source>
</evidence>
<keyword evidence="4" id="KW-1185">Reference proteome</keyword>
<dbReference type="PANTHER" id="PTHR11178:SF1">
    <property type="entry name" value="NFU1 IRON-SULFUR CLUSTER SCAFFOLD HOMOLOG, MITOCHONDRIAL"/>
    <property type="match status" value="1"/>
</dbReference>
<dbReference type="EMBL" id="BBVC01000074">
    <property type="protein sequence ID" value="GAO98641.1"/>
    <property type="molecule type" value="Genomic_DNA"/>
</dbReference>
<dbReference type="InterPro" id="IPR034904">
    <property type="entry name" value="FSCA_dom_sf"/>
</dbReference>
<dbReference type="InterPro" id="IPR036498">
    <property type="entry name" value="Nfu/NifU_N_sf"/>
</dbReference>
<dbReference type="SUPFAM" id="SSF117916">
    <property type="entry name" value="Fe-S cluster assembly (FSCA) domain-like"/>
    <property type="match status" value="1"/>
</dbReference>
<feature type="domain" description="Scaffold protein Nfu/NifU N-terminal" evidence="2">
    <location>
        <begin position="3"/>
        <end position="89"/>
    </location>
</feature>
<dbReference type="InterPro" id="IPR035433">
    <property type="entry name" value="NFU1-like"/>
</dbReference>
<dbReference type="GO" id="GO:0051536">
    <property type="term" value="F:iron-sulfur cluster binding"/>
    <property type="evidence" value="ECO:0007669"/>
    <property type="project" value="InterPro"/>
</dbReference>
<evidence type="ECO:0000259" key="2">
    <source>
        <dbReference type="SMART" id="SM00932"/>
    </source>
</evidence>
<dbReference type="Gene3D" id="3.30.300.130">
    <property type="entry name" value="Fe-S cluster assembly (FSCA)"/>
    <property type="match status" value="1"/>
</dbReference>